<dbReference type="Pfam" id="PF10358">
    <property type="entry name" value="NT-C2"/>
    <property type="match status" value="1"/>
</dbReference>
<dbReference type="PANTHER" id="PTHR34452:SF7">
    <property type="entry name" value="MYOSIN HEAVY CHAIN-RELATED PROTEIN"/>
    <property type="match status" value="1"/>
</dbReference>
<evidence type="ECO:0000313" key="5">
    <source>
        <dbReference type="Proteomes" id="UP000036987"/>
    </source>
</evidence>
<feature type="domain" description="C2 NT-type" evidence="3">
    <location>
        <begin position="5"/>
        <end position="141"/>
    </location>
</feature>
<dbReference type="OrthoDB" id="765176at2759"/>
<dbReference type="EMBL" id="LFYR01001545">
    <property type="protein sequence ID" value="KMZ60965.1"/>
    <property type="molecule type" value="Genomic_DNA"/>
</dbReference>
<evidence type="ECO:0000256" key="2">
    <source>
        <dbReference type="SAM" id="MobiDB-lite"/>
    </source>
</evidence>
<dbReference type="AlphaFoldDB" id="A0A0K9NYE3"/>
<keyword evidence="1" id="KW-0175">Coiled coil</keyword>
<proteinExistence type="predicted"/>
<feature type="coiled-coil region" evidence="1">
    <location>
        <begin position="430"/>
        <end position="457"/>
    </location>
</feature>
<dbReference type="STRING" id="29655.A0A0K9NYE3"/>
<feature type="coiled-coil region" evidence="1">
    <location>
        <begin position="523"/>
        <end position="557"/>
    </location>
</feature>
<dbReference type="OMA" id="SCRWENP"/>
<feature type="coiled-coil region" evidence="1">
    <location>
        <begin position="587"/>
        <end position="614"/>
    </location>
</feature>
<comment type="caution">
    <text evidence="4">The sequence shown here is derived from an EMBL/GenBank/DDBJ whole genome shotgun (WGS) entry which is preliminary data.</text>
</comment>
<sequence>MFKARWRSDRNKIKAVFRLQFNATQIPQPGWESLVVSLIPLDGGKTMTKSEKAVVVDGACCWDKALFETVRLSKEPKTGKINEKNYRFLVSATESTKARILGEASVDFANYAEAVKPSIVWLPLKASNSNPILHFTIQLMQDDADQRESEKNEITRQRILQTQLNNHRNDSNNANEVNGNLSSAETFNQDNIQIKSRAQSILPSNGVESLRIASNQSLDKSGSFDSLSMAESDYGSEQNTPKEDGLKIHNTSKDPNNFSSHFANNGCSPKETISPNLVTLYGDLQRSATECSIISAPDGSSDGSANSLEDTKLREKLEGRDFSSEKHRNEVVALVRQIDVSDLELQALRKQIVKERRHREDISKELCTIRDEKDALKRKCELLKASEFSVGIENSNNLSSNGEDLRPLLEDLKQELSLEKNLNVSLHLQIQKTQESNTELILAVRDLEEMLEQKNEEIPCSHCNQLSVTTEADDVFLQTKGVIDVVSIHKRESSKEISETVSECEENDELEVLAREKDNIQVEYSLEQKIMDLNEEIEFYKKDHDSIEMQMEQLALDFEIIKQENHDLSSKLEQSQLREQLKTQYECSAHTSIISDLEDLVENLENDLKQETEMFEADLVSVMNSKIEQEQRAISAEEKLRQSRLNNRIIVERLQEEFKRLAILMSTAFSANEKLTKKALAEASELNVQKIHLQESLGKANENLVSIKHQHKIQLHELLRQIELKIDDANEMQLKLKTKYEELENQKKSEDTLRKVLSEEIAMVKSAAKILSQENSKISDQLMQKQTLMDKMEEDKSREKDLLDEQLASVKNKTDEAMVELCNLRNLKDENEKVISSLNSDIEILRTKCSDLKASKELVILQEKNKFLEDEVKLKDAAMKVLKHSLIMNEKNFNSRTEEVENYVTEHNQNHFQRCEESMNADDITRNTYLFQEDNSRKRSLQSEMKKNTSICDGVITDNDLTIIGTSSNQTIETPLASNSNAKTAKDELIQEVDLLKEKNELMEVELKEMQERYLEISLKFAEVEGERQQHIMTIRTLKNAKKK</sequence>
<dbReference type="PANTHER" id="PTHR34452">
    <property type="entry name" value="MYOSIN HEAVY CHAIN-RELATED PROTEIN"/>
    <property type="match status" value="1"/>
</dbReference>
<reference evidence="5" key="1">
    <citation type="journal article" date="2016" name="Nature">
        <title>The genome of the seagrass Zostera marina reveals angiosperm adaptation to the sea.</title>
        <authorList>
            <person name="Olsen J.L."/>
            <person name="Rouze P."/>
            <person name="Verhelst B."/>
            <person name="Lin Y.-C."/>
            <person name="Bayer T."/>
            <person name="Collen J."/>
            <person name="Dattolo E."/>
            <person name="De Paoli E."/>
            <person name="Dittami S."/>
            <person name="Maumus F."/>
            <person name="Michel G."/>
            <person name="Kersting A."/>
            <person name="Lauritano C."/>
            <person name="Lohaus R."/>
            <person name="Toepel M."/>
            <person name="Tonon T."/>
            <person name="Vanneste K."/>
            <person name="Amirebrahimi M."/>
            <person name="Brakel J."/>
            <person name="Bostroem C."/>
            <person name="Chovatia M."/>
            <person name="Grimwood J."/>
            <person name="Jenkins J.W."/>
            <person name="Jueterbock A."/>
            <person name="Mraz A."/>
            <person name="Stam W.T."/>
            <person name="Tice H."/>
            <person name="Bornberg-Bauer E."/>
            <person name="Green P.J."/>
            <person name="Pearson G.A."/>
            <person name="Procaccini G."/>
            <person name="Duarte C.M."/>
            <person name="Schmutz J."/>
            <person name="Reusch T.B.H."/>
            <person name="Van de Peer Y."/>
        </authorList>
    </citation>
    <scope>NUCLEOTIDE SEQUENCE [LARGE SCALE GENOMIC DNA]</scope>
    <source>
        <strain evidence="5">cv. Finnish</strain>
    </source>
</reference>
<keyword evidence="5" id="KW-1185">Reference proteome</keyword>
<feature type="coiled-coil region" evidence="1">
    <location>
        <begin position="979"/>
        <end position="1027"/>
    </location>
</feature>
<dbReference type="PROSITE" id="PS51840">
    <property type="entry name" value="C2_NT"/>
    <property type="match status" value="1"/>
</dbReference>
<feature type="coiled-coil region" evidence="1">
    <location>
        <begin position="712"/>
        <end position="760"/>
    </location>
</feature>
<evidence type="ECO:0000313" key="4">
    <source>
        <dbReference type="EMBL" id="KMZ60965.1"/>
    </source>
</evidence>
<feature type="region of interest" description="Disordered" evidence="2">
    <location>
        <begin position="218"/>
        <end position="255"/>
    </location>
</feature>
<name>A0A0K9NYE3_ZOSMR</name>
<dbReference type="Proteomes" id="UP000036987">
    <property type="component" value="Unassembled WGS sequence"/>
</dbReference>
<protein>
    <recommendedName>
        <fullName evidence="3">C2 NT-type domain-containing protein</fullName>
    </recommendedName>
</protein>
<evidence type="ECO:0000256" key="1">
    <source>
        <dbReference type="SAM" id="Coils"/>
    </source>
</evidence>
<accession>A0A0K9NYE3</accession>
<dbReference type="InterPro" id="IPR019448">
    <property type="entry name" value="NT-C2"/>
</dbReference>
<organism evidence="4 5">
    <name type="scientific">Zostera marina</name>
    <name type="common">Eelgrass</name>
    <dbReference type="NCBI Taxonomy" id="29655"/>
    <lineage>
        <taxon>Eukaryota</taxon>
        <taxon>Viridiplantae</taxon>
        <taxon>Streptophyta</taxon>
        <taxon>Embryophyta</taxon>
        <taxon>Tracheophyta</taxon>
        <taxon>Spermatophyta</taxon>
        <taxon>Magnoliopsida</taxon>
        <taxon>Liliopsida</taxon>
        <taxon>Zosteraceae</taxon>
        <taxon>Zostera</taxon>
    </lineage>
</organism>
<gene>
    <name evidence="4" type="ORF">ZOSMA_55G00140</name>
</gene>
<evidence type="ECO:0000259" key="3">
    <source>
        <dbReference type="PROSITE" id="PS51840"/>
    </source>
</evidence>